<dbReference type="InterPro" id="IPR029063">
    <property type="entry name" value="SAM-dependent_MTases_sf"/>
</dbReference>
<comment type="pathway">
    <text evidence="7">tRNA modification; N(7)-methylguanine-tRNA biosynthesis.</text>
</comment>
<dbReference type="InterPro" id="IPR055361">
    <property type="entry name" value="tRNA_methyltr_TrmB_bact"/>
</dbReference>
<dbReference type="PANTHER" id="PTHR23417">
    <property type="entry name" value="3-DEOXY-D-MANNO-OCTULOSONIC-ACID TRANSFERASE/TRNA GUANINE-N 7 - -METHYLTRANSFERASE"/>
    <property type="match status" value="1"/>
</dbReference>
<evidence type="ECO:0000256" key="4">
    <source>
        <dbReference type="ARBA" id="ARBA00022679"/>
    </source>
</evidence>
<organism evidence="8 9">
    <name type="scientific">Defluviitalea saccharophila</name>
    <dbReference type="NCBI Taxonomy" id="879970"/>
    <lineage>
        <taxon>Bacteria</taxon>
        <taxon>Bacillati</taxon>
        <taxon>Bacillota</taxon>
        <taxon>Clostridia</taxon>
        <taxon>Lachnospirales</taxon>
        <taxon>Defluviitaleaceae</taxon>
        <taxon>Defluviitalea</taxon>
    </lineage>
</organism>
<comment type="similarity">
    <text evidence="7">Belongs to the class I-like SAM-binding methyltransferase superfamily. TrmB family.</text>
</comment>
<comment type="function">
    <text evidence="2 7">Catalyzes the formation of N(7)-methylguanine at position 46 (m7G46) in tRNA.</text>
</comment>
<keyword evidence="5 7" id="KW-0949">S-adenosyl-L-methionine</keyword>
<protein>
    <recommendedName>
        <fullName evidence="7">tRNA (guanine-N(7)-)-methyltransferase</fullName>
        <ecNumber evidence="7">2.1.1.33</ecNumber>
    </recommendedName>
    <alternativeName>
        <fullName evidence="7">tRNA (guanine(46)-N(7))-methyltransferase</fullName>
    </alternativeName>
    <alternativeName>
        <fullName evidence="7">tRNA(m7G46)-methyltransferase</fullName>
    </alternativeName>
</protein>
<dbReference type="EC" id="2.1.1.33" evidence="7"/>
<dbReference type="PROSITE" id="PS51625">
    <property type="entry name" value="SAM_MT_TRMB"/>
    <property type="match status" value="1"/>
</dbReference>
<keyword evidence="6 7" id="KW-0819">tRNA processing</keyword>
<dbReference type="HAMAP" id="MF_01057">
    <property type="entry name" value="tRNA_methyltr_TrmB"/>
    <property type="match status" value="1"/>
</dbReference>
<dbReference type="SUPFAM" id="SSF53335">
    <property type="entry name" value="S-adenosyl-L-methionine-dependent methyltransferases"/>
    <property type="match status" value="1"/>
</dbReference>
<name>A0ABZ2Y166_9FIRM</name>
<dbReference type="Proteomes" id="UP001486565">
    <property type="component" value="Chromosome"/>
</dbReference>
<evidence type="ECO:0000256" key="3">
    <source>
        <dbReference type="ARBA" id="ARBA00022603"/>
    </source>
</evidence>
<keyword evidence="9" id="KW-1185">Reference proteome</keyword>
<feature type="binding site" evidence="7">
    <location>
        <position position="95"/>
    </location>
    <ligand>
        <name>S-adenosyl-L-methionine</name>
        <dbReference type="ChEBI" id="CHEBI:59789"/>
    </ligand>
</feature>
<reference evidence="8 9" key="1">
    <citation type="submission" date="2023-03" db="EMBL/GenBank/DDBJ databases">
        <title>Novel Species.</title>
        <authorList>
            <person name="Ma S."/>
        </authorList>
    </citation>
    <scope>NUCLEOTIDE SEQUENCE [LARGE SCALE GENOMIC DNA]</scope>
    <source>
        <strain evidence="8 9">LIND6LT2</strain>
    </source>
</reference>
<dbReference type="Pfam" id="PF02390">
    <property type="entry name" value="Methyltransf_4"/>
    <property type="match status" value="1"/>
</dbReference>
<dbReference type="NCBIfam" id="NF001080">
    <property type="entry name" value="PRK00121.2-2"/>
    <property type="match status" value="1"/>
</dbReference>
<feature type="binding site" evidence="7">
    <location>
        <begin position="190"/>
        <end position="193"/>
    </location>
    <ligand>
        <name>substrate</name>
    </ligand>
</feature>
<evidence type="ECO:0000313" key="8">
    <source>
        <dbReference type="EMBL" id="WZL69057.1"/>
    </source>
</evidence>
<accession>A0ABZ2Y166</accession>
<dbReference type="PANTHER" id="PTHR23417:SF14">
    <property type="entry name" value="PENTACOTRIPEPTIDE-REPEAT REGION OF PRORP DOMAIN-CONTAINING PROTEIN"/>
    <property type="match status" value="1"/>
</dbReference>
<dbReference type="NCBIfam" id="TIGR00091">
    <property type="entry name" value="tRNA (guanosine(46)-N7)-methyltransferase TrmB"/>
    <property type="match status" value="1"/>
</dbReference>
<feature type="binding site" evidence="7">
    <location>
        <position position="121"/>
    </location>
    <ligand>
        <name>substrate</name>
    </ligand>
</feature>
<feature type="binding site" evidence="7">
    <location>
        <position position="153"/>
    </location>
    <ligand>
        <name>substrate</name>
    </ligand>
</feature>
<dbReference type="EMBL" id="CP121687">
    <property type="protein sequence ID" value="WZL69057.1"/>
    <property type="molecule type" value="Genomic_DNA"/>
</dbReference>
<evidence type="ECO:0000256" key="1">
    <source>
        <dbReference type="ARBA" id="ARBA00000142"/>
    </source>
</evidence>
<evidence type="ECO:0000313" key="9">
    <source>
        <dbReference type="Proteomes" id="UP001486565"/>
    </source>
</evidence>
<dbReference type="RefSeq" id="WP_341876061.1">
    <property type="nucleotide sequence ID" value="NZ_CP121687.1"/>
</dbReference>
<keyword evidence="4 7" id="KW-0808">Transferase</keyword>
<evidence type="ECO:0000256" key="5">
    <source>
        <dbReference type="ARBA" id="ARBA00022691"/>
    </source>
</evidence>
<proteinExistence type="inferred from homology"/>
<gene>
    <name evidence="7 8" type="primary">trmB</name>
    <name evidence="8" type="ORF">QBE51_09600</name>
</gene>
<dbReference type="InterPro" id="IPR003358">
    <property type="entry name" value="tRNA_(Gua-N-7)_MeTrfase_Trmb"/>
</dbReference>
<feature type="binding site" evidence="7">
    <location>
        <position position="117"/>
    </location>
    <ligand>
        <name>S-adenosyl-L-methionine</name>
        <dbReference type="ChEBI" id="CHEBI:59789"/>
    </ligand>
</feature>
<evidence type="ECO:0000256" key="2">
    <source>
        <dbReference type="ARBA" id="ARBA00003015"/>
    </source>
</evidence>
<evidence type="ECO:0000256" key="6">
    <source>
        <dbReference type="ARBA" id="ARBA00022694"/>
    </source>
</evidence>
<dbReference type="GO" id="GO:0008176">
    <property type="term" value="F:tRNA (guanine(46)-N7)-methyltransferase activity"/>
    <property type="evidence" value="ECO:0007669"/>
    <property type="project" value="UniProtKB-EC"/>
</dbReference>
<sequence>MRLRKKKGVEELLTEFPNVITNANEYLGRWKELFLNDNPLHLEIGMGRGGFLAALSKKNPSINYIGMERVATLVYDAVIKLGDYNPEHLKFIWNNAHNIEEIFAASEIDRIYLNFSDPWPKARHAKKRLTHRGFLEKYELILKPQGELHFKTDNEGLFLFSIEELKEKNWTLKNISYDLHKENMEDNVLTEYEKRFIAQGKKIFRLEAISPKQ</sequence>
<feature type="binding site" evidence="7">
    <location>
        <position position="68"/>
    </location>
    <ligand>
        <name>S-adenosyl-L-methionine</name>
        <dbReference type="ChEBI" id="CHEBI:59789"/>
    </ligand>
</feature>
<comment type="caution">
    <text evidence="7">Lacks conserved residue(s) required for the propagation of feature annotation.</text>
</comment>
<evidence type="ECO:0000256" key="7">
    <source>
        <dbReference type="HAMAP-Rule" id="MF_01057"/>
    </source>
</evidence>
<dbReference type="Gene3D" id="3.40.50.150">
    <property type="entry name" value="Vaccinia Virus protein VP39"/>
    <property type="match status" value="1"/>
</dbReference>
<keyword evidence="3 7" id="KW-0489">Methyltransferase</keyword>
<feature type="binding site" evidence="7">
    <location>
        <position position="43"/>
    </location>
    <ligand>
        <name>S-adenosyl-L-methionine</name>
        <dbReference type="ChEBI" id="CHEBI:59789"/>
    </ligand>
</feature>
<comment type="catalytic activity">
    <reaction evidence="1 7">
        <text>guanosine(46) in tRNA + S-adenosyl-L-methionine = N(7)-methylguanosine(46) in tRNA + S-adenosyl-L-homocysteine</text>
        <dbReference type="Rhea" id="RHEA:42708"/>
        <dbReference type="Rhea" id="RHEA-COMP:10188"/>
        <dbReference type="Rhea" id="RHEA-COMP:10189"/>
        <dbReference type="ChEBI" id="CHEBI:57856"/>
        <dbReference type="ChEBI" id="CHEBI:59789"/>
        <dbReference type="ChEBI" id="CHEBI:74269"/>
        <dbReference type="ChEBI" id="CHEBI:74480"/>
        <dbReference type="EC" id="2.1.1.33"/>
    </reaction>
</comment>